<gene>
    <name evidence="9" type="ORF">XAT740_LOCUS6095</name>
</gene>
<feature type="domain" description="MABP" evidence="8">
    <location>
        <begin position="5"/>
        <end position="157"/>
    </location>
</feature>
<evidence type="ECO:0000256" key="3">
    <source>
        <dbReference type="ARBA" id="ARBA00022448"/>
    </source>
</evidence>
<evidence type="ECO:0000259" key="8">
    <source>
        <dbReference type="PROSITE" id="PS51498"/>
    </source>
</evidence>
<keyword evidence="5" id="KW-0653">Protein transport</keyword>
<dbReference type="GO" id="GO:0015031">
    <property type="term" value="P:protein transport"/>
    <property type="evidence" value="ECO:0007669"/>
    <property type="project" value="UniProtKB-KW"/>
</dbReference>
<evidence type="ECO:0000313" key="10">
    <source>
        <dbReference type="Proteomes" id="UP000663828"/>
    </source>
</evidence>
<dbReference type="GO" id="GO:0000813">
    <property type="term" value="C:ESCRT I complex"/>
    <property type="evidence" value="ECO:0007669"/>
    <property type="project" value="InterPro"/>
</dbReference>
<dbReference type="PROSITE" id="PS51497">
    <property type="entry name" value="UMA"/>
    <property type="match status" value="1"/>
</dbReference>
<dbReference type="InterPro" id="IPR018798">
    <property type="entry name" value="MVB12A/B"/>
</dbReference>
<dbReference type="InterPro" id="IPR023341">
    <property type="entry name" value="MABP"/>
</dbReference>
<proteinExistence type="inferred from homology"/>
<dbReference type="EMBL" id="CAJNOR010000273">
    <property type="protein sequence ID" value="CAF0863111.1"/>
    <property type="molecule type" value="Genomic_DNA"/>
</dbReference>
<dbReference type="PROSITE" id="PS51498">
    <property type="entry name" value="MABP"/>
    <property type="match status" value="1"/>
</dbReference>
<comment type="subcellular location">
    <subcellularLocation>
        <location evidence="1">Late endosome membrane</location>
        <topology evidence="1">Peripheral membrane protein</topology>
    </subcellularLocation>
</comment>
<dbReference type="AlphaFoldDB" id="A0A813X093"/>
<protein>
    <recommendedName>
        <fullName evidence="11">Multivesicular body subunit 12A</fullName>
    </recommendedName>
</protein>
<dbReference type="GO" id="GO:0042058">
    <property type="term" value="P:regulation of epidermal growth factor receptor signaling pathway"/>
    <property type="evidence" value="ECO:0007669"/>
    <property type="project" value="TreeGrafter"/>
</dbReference>
<dbReference type="Pfam" id="PF10240">
    <property type="entry name" value="DUF2464"/>
    <property type="match status" value="1"/>
</dbReference>
<feature type="domain" description="UMA" evidence="7">
    <location>
        <begin position="215"/>
        <end position="268"/>
    </location>
</feature>
<comment type="similarity">
    <text evidence="2">Belongs to the MVB12 family.</text>
</comment>
<evidence type="ECO:0008006" key="11">
    <source>
        <dbReference type="Google" id="ProtNLM"/>
    </source>
</evidence>
<name>A0A813X093_ADIRI</name>
<organism evidence="9 10">
    <name type="scientific">Adineta ricciae</name>
    <name type="common">Rotifer</name>
    <dbReference type="NCBI Taxonomy" id="249248"/>
    <lineage>
        <taxon>Eukaryota</taxon>
        <taxon>Metazoa</taxon>
        <taxon>Spiralia</taxon>
        <taxon>Gnathifera</taxon>
        <taxon>Rotifera</taxon>
        <taxon>Eurotatoria</taxon>
        <taxon>Bdelloidea</taxon>
        <taxon>Adinetida</taxon>
        <taxon>Adinetidae</taxon>
        <taxon>Adineta</taxon>
    </lineage>
</organism>
<dbReference type="Gene3D" id="2.100.10.50">
    <property type="match status" value="1"/>
</dbReference>
<comment type="caution">
    <text evidence="9">The sequence shown here is derived from an EMBL/GenBank/DDBJ whole genome shotgun (WGS) entry which is preliminary data.</text>
</comment>
<evidence type="ECO:0000256" key="1">
    <source>
        <dbReference type="ARBA" id="ARBA00004633"/>
    </source>
</evidence>
<dbReference type="PANTHER" id="PTHR31547:SF1">
    <property type="entry name" value="MULTIVESICULAR BODY SUBUNIT 12B"/>
    <property type="match status" value="1"/>
</dbReference>
<evidence type="ECO:0000313" key="9">
    <source>
        <dbReference type="EMBL" id="CAF0863111.1"/>
    </source>
</evidence>
<dbReference type="InterPro" id="IPR023340">
    <property type="entry name" value="UMA"/>
</dbReference>
<dbReference type="PANTHER" id="PTHR31547">
    <property type="entry name" value="MULTIVESICULAR BODY SUBUNIT 12B"/>
    <property type="match status" value="1"/>
</dbReference>
<dbReference type="GO" id="GO:0046755">
    <property type="term" value="P:viral budding"/>
    <property type="evidence" value="ECO:0007669"/>
    <property type="project" value="TreeGrafter"/>
</dbReference>
<accession>A0A813X093</accession>
<dbReference type="GO" id="GO:0019075">
    <property type="term" value="P:virus maturation"/>
    <property type="evidence" value="ECO:0007669"/>
    <property type="project" value="TreeGrafter"/>
</dbReference>
<keyword evidence="6" id="KW-0472">Membrane</keyword>
<evidence type="ECO:0000256" key="4">
    <source>
        <dbReference type="ARBA" id="ARBA00022753"/>
    </source>
</evidence>
<reference evidence="9" key="1">
    <citation type="submission" date="2021-02" db="EMBL/GenBank/DDBJ databases">
        <authorList>
            <person name="Nowell W R."/>
        </authorList>
    </citation>
    <scope>NUCLEOTIDE SEQUENCE</scope>
</reference>
<sequence length="268" mass="30340">MSETHLPITGICLVAKPSNVPTGYHCIRKAFDDTNRDADLMQDSLLERKDRFLCITRAWPLVDMRTLGSDCARVLEDVKIINERDNPPANYTGLTFTSDTREKGTVKKLICVKIVERQGGMKCICDIIFLYRAKRPPQFYTLIGDINGLQMCVKEGTVPALRPAPTVPTQIQSNLYPNPTADQPFQAAQQSAPYPTNDYSNTNTLTKKSDEKEILDCIPFQINPKYLAAMRKTGSGNDLSTFETFRILSSYEIEQHFNYDFHIERSSL</sequence>
<dbReference type="Proteomes" id="UP000663828">
    <property type="component" value="Unassembled WGS sequence"/>
</dbReference>
<evidence type="ECO:0000256" key="2">
    <source>
        <dbReference type="ARBA" id="ARBA00010432"/>
    </source>
</evidence>
<keyword evidence="10" id="KW-1185">Reference proteome</keyword>
<evidence type="ECO:0000256" key="6">
    <source>
        <dbReference type="ARBA" id="ARBA00023136"/>
    </source>
</evidence>
<dbReference type="GO" id="GO:0031902">
    <property type="term" value="C:late endosome membrane"/>
    <property type="evidence" value="ECO:0007669"/>
    <property type="project" value="UniProtKB-SubCell"/>
</dbReference>
<keyword evidence="4" id="KW-0967">Endosome</keyword>
<dbReference type="InterPro" id="IPR040297">
    <property type="entry name" value="MVB12B"/>
</dbReference>
<keyword evidence="3" id="KW-0813">Transport</keyword>
<evidence type="ECO:0000259" key="7">
    <source>
        <dbReference type="PROSITE" id="PS51497"/>
    </source>
</evidence>
<evidence type="ECO:0000256" key="5">
    <source>
        <dbReference type="ARBA" id="ARBA00022927"/>
    </source>
</evidence>